<evidence type="ECO:0000313" key="7">
    <source>
        <dbReference type="Proteomes" id="UP000265926"/>
    </source>
</evidence>
<gene>
    <name evidence="6" type="ORF">D1614_19330</name>
</gene>
<dbReference type="InterPro" id="IPR050695">
    <property type="entry name" value="N-acetylmuramoyl_amidase_3"/>
</dbReference>
<dbReference type="PANTHER" id="PTHR30404:SF0">
    <property type="entry name" value="N-ACETYLMURAMOYL-L-ALANINE AMIDASE AMIC"/>
    <property type="match status" value="1"/>
</dbReference>
<proteinExistence type="predicted"/>
<dbReference type="Gene3D" id="2.60.40.3500">
    <property type="match status" value="1"/>
</dbReference>
<keyword evidence="7" id="KW-1185">Reference proteome</keyword>
<evidence type="ECO:0000256" key="1">
    <source>
        <dbReference type="ARBA" id="ARBA00001561"/>
    </source>
</evidence>
<keyword evidence="3" id="KW-0378">Hydrolase</keyword>
<dbReference type="GO" id="GO:0030288">
    <property type="term" value="C:outer membrane-bounded periplasmic space"/>
    <property type="evidence" value="ECO:0007669"/>
    <property type="project" value="TreeGrafter"/>
</dbReference>
<reference evidence="6 7" key="1">
    <citation type="submission" date="2018-08" db="EMBL/GenBank/DDBJ databases">
        <title>Pallidiluteibacterium maritimus gen. nov., sp. nov., isolated from coastal sediment.</title>
        <authorList>
            <person name="Zhou L.Y."/>
        </authorList>
    </citation>
    <scope>NUCLEOTIDE SEQUENCE [LARGE SCALE GENOMIC DNA]</scope>
    <source>
        <strain evidence="6 7">XSD2</strain>
    </source>
</reference>
<feature type="signal peptide" evidence="4">
    <location>
        <begin position="1"/>
        <end position="19"/>
    </location>
</feature>
<evidence type="ECO:0000313" key="6">
    <source>
        <dbReference type="EMBL" id="RIJ46354.1"/>
    </source>
</evidence>
<protein>
    <recommendedName>
        <fullName evidence="2">N-acetylmuramoyl-L-alanine amidase</fullName>
        <ecNumber evidence="2">3.5.1.28</ecNumber>
    </recommendedName>
</protein>
<dbReference type="Pfam" id="PF01520">
    <property type="entry name" value="Amidase_3"/>
    <property type="match status" value="1"/>
</dbReference>
<dbReference type="GO" id="GO:0008745">
    <property type="term" value="F:N-acetylmuramoyl-L-alanine amidase activity"/>
    <property type="evidence" value="ECO:0007669"/>
    <property type="project" value="UniProtKB-EC"/>
</dbReference>
<keyword evidence="4" id="KW-0732">Signal</keyword>
<dbReference type="EMBL" id="QWGR01000015">
    <property type="protein sequence ID" value="RIJ46354.1"/>
    <property type="molecule type" value="Genomic_DNA"/>
</dbReference>
<dbReference type="Proteomes" id="UP000265926">
    <property type="component" value="Unassembled WGS sequence"/>
</dbReference>
<dbReference type="CDD" id="cd02696">
    <property type="entry name" value="MurNAc-LAA"/>
    <property type="match status" value="1"/>
</dbReference>
<name>A0A399SUD0_9BACT</name>
<comment type="caution">
    <text evidence="6">The sequence shown here is derived from an EMBL/GenBank/DDBJ whole genome shotgun (WGS) entry which is preliminary data.</text>
</comment>
<evidence type="ECO:0000256" key="2">
    <source>
        <dbReference type="ARBA" id="ARBA00011901"/>
    </source>
</evidence>
<dbReference type="GO" id="GO:0009253">
    <property type="term" value="P:peptidoglycan catabolic process"/>
    <property type="evidence" value="ECO:0007669"/>
    <property type="project" value="InterPro"/>
</dbReference>
<dbReference type="Pfam" id="PF11741">
    <property type="entry name" value="AMIN"/>
    <property type="match status" value="1"/>
</dbReference>
<dbReference type="PANTHER" id="PTHR30404">
    <property type="entry name" value="N-ACETYLMURAMOYL-L-ALANINE AMIDASE"/>
    <property type="match status" value="1"/>
</dbReference>
<organism evidence="6 7">
    <name type="scientific">Maribellus luteus</name>
    <dbReference type="NCBI Taxonomy" id="2305463"/>
    <lineage>
        <taxon>Bacteria</taxon>
        <taxon>Pseudomonadati</taxon>
        <taxon>Bacteroidota</taxon>
        <taxon>Bacteroidia</taxon>
        <taxon>Marinilabiliales</taxon>
        <taxon>Prolixibacteraceae</taxon>
        <taxon>Maribellus</taxon>
    </lineage>
</organism>
<evidence type="ECO:0000256" key="3">
    <source>
        <dbReference type="ARBA" id="ARBA00022801"/>
    </source>
</evidence>
<evidence type="ECO:0000259" key="5">
    <source>
        <dbReference type="SMART" id="SM00646"/>
    </source>
</evidence>
<dbReference type="AlphaFoldDB" id="A0A399SUD0"/>
<feature type="domain" description="MurNAc-LAA" evidence="5">
    <location>
        <begin position="280"/>
        <end position="388"/>
    </location>
</feature>
<dbReference type="InterPro" id="IPR021731">
    <property type="entry name" value="AMIN_dom"/>
</dbReference>
<dbReference type="SUPFAM" id="SSF53187">
    <property type="entry name" value="Zn-dependent exopeptidases"/>
    <property type="match status" value="1"/>
</dbReference>
<sequence length="395" mass="44708">MKFSFLFLIGIYCFSGLYAQTDSVQTNNNMLVLKGTTTGYLPYLKYGPGVDRLGGAKMTYLDTAVVLQVIDSVGDDYIVQLSKNHKAFIPKENVQLSGIESKPPYYLTSSWNVGGDENNDVVAIRLDERLPYKSIQMINPSRIVVDIYGATNNSNWITQHQTATEIKNVYYEQIEDDVFRVIIELKHQQIWGYSIAYKDKSLRISIKRQPSRLALKKMKIAIDAGHGGSSRGAVGVKTGIKEKDCNLQVAKKLETYLKRRGAEVFMTRNNDEDLSMTDRTLMLREENPDLLISIHHNASSNPEVSGVSTYYRYIGFKPLTVTILNRMLELGLNDFGNIGNFNFSLNGPTEYPNCLVEVAFLSNEADEKRISDPHFQKKTAKKIRKGITDWLKDNK</sequence>
<evidence type="ECO:0000256" key="4">
    <source>
        <dbReference type="SAM" id="SignalP"/>
    </source>
</evidence>
<dbReference type="EC" id="3.5.1.28" evidence="2"/>
<dbReference type="SMART" id="SM00646">
    <property type="entry name" value="Ami_3"/>
    <property type="match status" value="1"/>
</dbReference>
<comment type="catalytic activity">
    <reaction evidence="1">
        <text>Hydrolyzes the link between N-acetylmuramoyl residues and L-amino acid residues in certain cell-wall glycopeptides.</text>
        <dbReference type="EC" id="3.5.1.28"/>
    </reaction>
</comment>
<feature type="chain" id="PRO_5017265550" description="N-acetylmuramoyl-L-alanine amidase" evidence="4">
    <location>
        <begin position="20"/>
        <end position="395"/>
    </location>
</feature>
<accession>A0A399SUD0</accession>
<dbReference type="InterPro" id="IPR002508">
    <property type="entry name" value="MurNAc-LAA_cat"/>
</dbReference>
<dbReference type="Gene3D" id="3.40.630.40">
    <property type="entry name" value="Zn-dependent exopeptidases"/>
    <property type="match status" value="1"/>
</dbReference>